<dbReference type="InterPro" id="IPR032466">
    <property type="entry name" value="Metal_Hydrolase"/>
</dbReference>
<dbReference type="Proteomes" id="UP001499882">
    <property type="component" value="Unassembled WGS sequence"/>
</dbReference>
<comment type="caution">
    <text evidence="2">The sequence shown here is derived from an EMBL/GenBank/DDBJ whole genome shotgun (WGS) entry which is preliminary data.</text>
</comment>
<accession>A0ABP8YGP2</accession>
<organism evidence="2 3">
    <name type="scientific">Nocardioides endophyticus</name>
    <dbReference type="NCBI Taxonomy" id="1353775"/>
    <lineage>
        <taxon>Bacteria</taxon>
        <taxon>Bacillati</taxon>
        <taxon>Actinomycetota</taxon>
        <taxon>Actinomycetes</taxon>
        <taxon>Propionibacteriales</taxon>
        <taxon>Nocardioidaceae</taxon>
        <taxon>Nocardioides</taxon>
    </lineage>
</organism>
<dbReference type="EMBL" id="BAABKN010000006">
    <property type="protein sequence ID" value="GAA4728688.1"/>
    <property type="molecule type" value="Genomic_DNA"/>
</dbReference>
<dbReference type="InterPro" id="IPR006680">
    <property type="entry name" value="Amidohydro-rel"/>
</dbReference>
<dbReference type="RefSeq" id="WP_345525489.1">
    <property type="nucleotide sequence ID" value="NZ_BAABKN010000006.1"/>
</dbReference>
<reference evidence="3" key="1">
    <citation type="journal article" date="2019" name="Int. J. Syst. Evol. Microbiol.">
        <title>The Global Catalogue of Microorganisms (GCM) 10K type strain sequencing project: providing services to taxonomists for standard genome sequencing and annotation.</title>
        <authorList>
            <consortium name="The Broad Institute Genomics Platform"/>
            <consortium name="The Broad Institute Genome Sequencing Center for Infectious Disease"/>
            <person name="Wu L."/>
            <person name="Ma J."/>
        </authorList>
    </citation>
    <scope>NUCLEOTIDE SEQUENCE [LARGE SCALE GENOMIC DNA]</scope>
    <source>
        <strain evidence="3">JCM 18532</strain>
    </source>
</reference>
<sequence length="360" mass="40765">MIDGMPVVDAIVHPYNLSPENEKTPHARYITRMLSGANHQALGPRYSIPQEKYERDWPMEDVVAMTFLESHADLAAYHVLPIGAFHDGVCGIDKAVEIKKRWPQRFFLYAGVDPMQGQKAMDELDEQYERLDGPSGLKLYPNSWLGNQMLGWQMDDPEIAFPLFEKAQSLGIKVVAIHKALPLGPVELTYYKMDDIDSAAMAFPDLQFEVVHGGMGFLDESAWQIARFSNVWLNLESTATMLTTKPRSFELALATLAGRTRKAYDRILWGTGCMVTHPRPHLERFAKFEFAEERMTGWGVPALDREAKKKILAENYAAMHGIDLQARLEAIKGDEIDQMRAEFTETPAPYSQTSLSDFVY</sequence>
<dbReference type="PANTHER" id="PTHR42889">
    <property type="entry name" value="BLR3681 PROTEIN"/>
    <property type="match status" value="1"/>
</dbReference>
<dbReference type="Gene3D" id="3.20.20.140">
    <property type="entry name" value="Metal-dependent hydrolases"/>
    <property type="match status" value="1"/>
</dbReference>
<protein>
    <submittedName>
        <fullName evidence="2">Amidohydrolase family protein</fullName>
    </submittedName>
</protein>
<proteinExistence type="predicted"/>
<evidence type="ECO:0000259" key="1">
    <source>
        <dbReference type="Pfam" id="PF04909"/>
    </source>
</evidence>
<evidence type="ECO:0000313" key="3">
    <source>
        <dbReference type="Proteomes" id="UP001499882"/>
    </source>
</evidence>
<gene>
    <name evidence="2" type="ORF">GCM10023350_09800</name>
</gene>
<feature type="domain" description="Amidohydrolase-related" evidence="1">
    <location>
        <begin position="96"/>
        <end position="315"/>
    </location>
</feature>
<dbReference type="Pfam" id="PF04909">
    <property type="entry name" value="Amidohydro_2"/>
    <property type="match status" value="1"/>
</dbReference>
<keyword evidence="3" id="KW-1185">Reference proteome</keyword>
<dbReference type="PANTHER" id="PTHR42889:SF1">
    <property type="entry name" value="BLR3681 PROTEIN"/>
    <property type="match status" value="1"/>
</dbReference>
<evidence type="ECO:0000313" key="2">
    <source>
        <dbReference type="EMBL" id="GAA4728688.1"/>
    </source>
</evidence>
<name>A0ABP8YGP2_9ACTN</name>
<dbReference type="SUPFAM" id="SSF51556">
    <property type="entry name" value="Metallo-dependent hydrolases"/>
    <property type="match status" value="1"/>
</dbReference>